<gene>
    <name evidence="1" type="ORF">UBRO_07473</name>
</gene>
<protein>
    <submittedName>
        <fullName evidence="1">Uncharacterized protein</fullName>
    </submittedName>
</protein>
<sequence>MSNINYSIYGAFIAPIQNLLPRLPKILQAQFNQVMEDKVYGVPNAPKGSQLLKFALNDDKEQIITPLSIMIKCVSILYQAMYNLGLFASCTKLGKQMQNRVNLFMANKEWDATHILNIKIEGPIDITRDVHQHQPYPTRGDIPTMVRDDSPVSSLNDPNCCLIGCEATPGPTPKLSTLTNDHLKVLSGLNDKMRWD</sequence>
<name>A0A1K0HJR3_9BASI</name>
<proteinExistence type="predicted"/>
<dbReference type="EMBL" id="LT558133">
    <property type="protein sequence ID" value="SAM85295.1"/>
    <property type="molecule type" value="Genomic_DNA"/>
</dbReference>
<evidence type="ECO:0000313" key="2">
    <source>
        <dbReference type="Proteomes" id="UP000179920"/>
    </source>
</evidence>
<evidence type="ECO:0000313" key="1">
    <source>
        <dbReference type="EMBL" id="SAM85295.1"/>
    </source>
</evidence>
<accession>A0A1K0HJR3</accession>
<dbReference type="Proteomes" id="UP000179920">
    <property type="component" value="Chromosome XVII"/>
</dbReference>
<reference evidence="2" key="1">
    <citation type="submission" date="2016-04" db="EMBL/GenBank/DDBJ databases">
        <authorList>
            <person name="Guldener U."/>
            <person name="Guldener U."/>
        </authorList>
    </citation>
    <scope>NUCLEOTIDE SEQUENCE [LARGE SCALE GENOMIC DNA]</scope>
    <source>
        <strain evidence="2">UB2112</strain>
    </source>
</reference>
<organism evidence="1 2">
    <name type="scientific">Ustilago bromivora</name>
    <dbReference type="NCBI Taxonomy" id="307758"/>
    <lineage>
        <taxon>Eukaryota</taxon>
        <taxon>Fungi</taxon>
        <taxon>Dikarya</taxon>
        <taxon>Basidiomycota</taxon>
        <taxon>Ustilaginomycotina</taxon>
        <taxon>Ustilaginomycetes</taxon>
        <taxon>Ustilaginales</taxon>
        <taxon>Ustilaginaceae</taxon>
        <taxon>Ustilago</taxon>
    </lineage>
</organism>
<dbReference type="AlphaFoldDB" id="A0A1K0HJR3"/>